<dbReference type="PANTHER" id="PTHR35089:SF1">
    <property type="entry name" value="CHAPERONE PROTEIN SKP"/>
    <property type="match status" value="1"/>
</dbReference>
<dbReference type="AlphaFoldDB" id="A0A0Q4B899"/>
<dbReference type="EMBL" id="LIIK01000020">
    <property type="protein sequence ID" value="KQM08826.1"/>
    <property type="molecule type" value="Genomic_DNA"/>
</dbReference>
<organism evidence="4 5">
    <name type="scientific">Candidatus [Bacteroides] periocalifornicus</name>
    <dbReference type="NCBI Taxonomy" id="1702214"/>
    <lineage>
        <taxon>Bacteria</taxon>
        <taxon>Pseudomonadati</taxon>
        <taxon>Bacteroidota</taxon>
    </lineage>
</organism>
<dbReference type="InterPro" id="IPR024930">
    <property type="entry name" value="Skp_dom_sf"/>
</dbReference>
<name>A0A0Q4B899_9BACT</name>
<feature type="signal peptide" evidence="3">
    <location>
        <begin position="1"/>
        <end position="24"/>
    </location>
</feature>
<keyword evidence="2 3" id="KW-0732">Signal</keyword>
<comment type="similarity">
    <text evidence="1">Belongs to the Skp family.</text>
</comment>
<dbReference type="Gene3D" id="3.30.910.20">
    <property type="entry name" value="Skp domain"/>
    <property type="match status" value="1"/>
</dbReference>
<keyword evidence="5" id="KW-1185">Reference proteome</keyword>
<dbReference type="STRING" id="1702214.AL399_05090"/>
<feature type="chain" id="PRO_5006212541" description="Molecular chaperone Skp" evidence="3">
    <location>
        <begin position="25"/>
        <end position="169"/>
    </location>
</feature>
<proteinExistence type="inferred from homology"/>
<dbReference type="Proteomes" id="UP000054172">
    <property type="component" value="Unassembled WGS sequence"/>
</dbReference>
<comment type="caution">
    <text evidence="4">The sequence shown here is derived from an EMBL/GenBank/DDBJ whole genome shotgun (WGS) entry which is preliminary data.</text>
</comment>
<dbReference type="Pfam" id="PF03938">
    <property type="entry name" value="OmpH"/>
    <property type="match status" value="1"/>
</dbReference>
<dbReference type="InterPro" id="IPR005632">
    <property type="entry name" value="Chaperone_Skp"/>
</dbReference>
<dbReference type="GO" id="GO:0005829">
    <property type="term" value="C:cytosol"/>
    <property type="evidence" value="ECO:0007669"/>
    <property type="project" value="TreeGrafter"/>
</dbReference>
<dbReference type="PANTHER" id="PTHR35089">
    <property type="entry name" value="CHAPERONE PROTEIN SKP"/>
    <property type="match status" value="1"/>
</dbReference>
<evidence type="ECO:0000256" key="3">
    <source>
        <dbReference type="SAM" id="SignalP"/>
    </source>
</evidence>
<dbReference type="GO" id="GO:0051082">
    <property type="term" value="F:unfolded protein binding"/>
    <property type="evidence" value="ECO:0007669"/>
    <property type="project" value="InterPro"/>
</dbReference>
<dbReference type="SUPFAM" id="SSF111384">
    <property type="entry name" value="OmpH-like"/>
    <property type="match status" value="1"/>
</dbReference>
<dbReference type="GO" id="GO:0050821">
    <property type="term" value="P:protein stabilization"/>
    <property type="evidence" value="ECO:0007669"/>
    <property type="project" value="TreeGrafter"/>
</dbReference>
<evidence type="ECO:0000256" key="2">
    <source>
        <dbReference type="ARBA" id="ARBA00022729"/>
    </source>
</evidence>
<evidence type="ECO:0000313" key="4">
    <source>
        <dbReference type="EMBL" id="KQM08826.1"/>
    </source>
</evidence>
<accession>A0A0Q4B899</accession>
<evidence type="ECO:0008006" key="6">
    <source>
        <dbReference type="Google" id="ProtNLM"/>
    </source>
</evidence>
<gene>
    <name evidence="4" type="ORF">AL399_05090</name>
</gene>
<protein>
    <recommendedName>
        <fullName evidence="6">Molecular chaperone Skp</fullName>
    </recommendedName>
</protein>
<evidence type="ECO:0000313" key="5">
    <source>
        <dbReference type="Proteomes" id="UP000054172"/>
    </source>
</evidence>
<dbReference type="PATRIC" id="fig|1702214.3.peg.2035"/>
<sequence length="169" mass="19229">MKAKIMVVAALVMLPLLGFGQKFAFVDTEYILNKIASYKSAREQVDKLSKQYQSEVEQGYADVEKMVKDYQSEQVLLTPEMRQKKQQQILDAEKKVKDLQEKYFGREGALQKKQEELIKPIQDQVYQAVKDVATEGGYAAIIDVAASGAVLYSSPRYDKSDEVLKRMGY</sequence>
<evidence type="ECO:0000256" key="1">
    <source>
        <dbReference type="ARBA" id="ARBA00009091"/>
    </source>
</evidence>
<reference evidence="4" key="1">
    <citation type="submission" date="2015-08" db="EMBL/GenBank/DDBJ databases">
        <title>Candidatus Bacteriodes Periocalifornicus.</title>
        <authorList>
            <person name="McLean J.S."/>
            <person name="Kelley S."/>
        </authorList>
    </citation>
    <scope>NUCLEOTIDE SEQUENCE [LARGE SCALE GENOMIC DNA]</scope>
    <source>
        <strain evidence="4">12B</strain>
    </source>
</reference>
<dbReference type="SMART" id="SM00935">
    <property type="entry name" value="OmpH"/>
    <property type="match status" value="1"/>
</dbReference>